<dbReference type="Proteomes" id="UP000051952">
    <property type="component" value="Unassembled WGS sequence"/>
</dbReference>
<protein>
    <submittedName>
        <fullName evidence="3">RNA-binding protein, putative</fullName>
    </submittedName>
</protein>
<dbReference type="EMBL" id="CYKH01000447">
    <property type="protein sequence ID" value="CUF91592.1"/>
    <property type="molecule type" value="Genomic_DNA"/>
</dbReference>
<dbReference type="VEuPathDB" id="TriTrypDB:BSAL_67155"/>
<evidence type="ECO:0000313" key="3">
    <source>
        <dbReference type="EMBL" id="CUF91592.1"/>
    </source>
</evidence>
<dbReference type="Pfam" id="PF00076">
    <property type="entry name" value="RRM_1"/>
    <property type="match status" value="1"/>
</dbReference>
<dbReference type="InterPro" id="IPR000504">
    <property type="entry name" value="RRM_dom"/>
</dbReference>
<gene>
    <name evidence="3" type="ORF">BSAL_67155</name>
</gene>
<dbReference type="InterPro" id="IPR012677">
    <property type="entry name" value="Nucleotide-bd_a/b_plait_sf"/>
</dbReference>
<sequence>MPDSRILMVANFRKKLGEGNALGENLYKLFQGFGPIRQVRVGSTAETKGSAIVVFDYCES</sequence>
<accession>A0A0S4IXE7</accession>
<feature type="domain" description="RRM" evidence="2">
    <location>
        <begin position="5"/>
        <end position="60"/>
    </location>
</feature>
<evidence type="ECO:0000313" key="4">
    <source>
        <dbReference type="Proteomes" id="UP000051952"/>
    </source>
</evidence>
<dbReference type="OrthoDB" id="275748at2759"/>
<evidence type="ECO:0000259" key="2">
    <source>
        <dbReference type="PROSITE" id="PS50102"/>
    </source>
</evidence>
<dbReference type="AlphaFoldDB" id="A0A0S4IXE7"/>
<dbReference type="InterPro" id="IPR035979">
    <property type="entry name" value="RBD_domain_sf"/>
</dbReference>
<organism evidence="3 4">
    <name type="scientific">Bodo saltans</name>
    <name type="common">Flagellated protozoan</name>
    <dbReference type="NCBI Taxonomy" id="75058"/>
    <lineage>
        <taxon>Eukaryota</taxon>
        <taxon>Discoba</taxon>
        <taxon>Euglenozoa</taxon>
        <taxon>Kinetoplastea</taxon>
        <taxon>Metakinetoplastina</taxon>
        <taxon>Eubodonida</taxon>
        <taxon>Bodonidae</taxon>
        <taxon>Bodo</taxon>
    </lineage>
</organism>
<keyword evidence="4" id="KW-1185">Reference proteome</keyword>
<feature type="non-terminal residue" evidence="3">
    <location>
        <position position="60"/>
    </location>
</feature>
<dbReference type="SUPFAM" id="SSF54928">
    <property type="entry name" value="RNA-binding domain, RBD"/>
    <property type="match status" value="1"/>
</dbReference>
<name>A0A0S4IXE7_BODSA</name>
<dbReference type="Gene3D" id="3.30.70.330">
    <property type="match status" value="1"/>
</dbReference>
<keyword evidence="1" id="KW-0694">RNA-binding</keyword>
<reference evidence="4" key="1">
    <citation type="submission" date="2015-09" db="EMBL/GenBank/DDBJ databases">
        <authorList>
            <consortium name="Pathogen Informatics"/>
        </authorList>
    </citation>
    <scope>NUCLEOTIDE SEQUENCE [LARGE SCALE GENOMIC DNA]</scope>
    <source>
        <strain evidence="4">Lake Konstanz</strain>
    </source>
</reference>
<proteinExistence type="predicted"/>
<evidence type="ECO:0000256" key="1">
    <source>
        <dbReference type="PROSITE-ProRule" id="PRU00176"/>
    </source>
</evidence>
<dbReference type="GO" id="GO:0003723">
    <property type="term" value="F:RNA binding"/>
    <property type="evidence" value="ECO:0007669"/>
    <property type="project" value="UniProtKB-UniRule"/>
</dbReference>
<dbReference type="PROSITE" id="PS50102">
    <property type="entry name" value="RRM"/>
    <property type="match status" value="1"/>
</dbReference>